<sequence length="93" mass="11156">MIIEIIEGFFDLIKKEIKMYFEIYKRIFQLFISLNCIELSDLSNISLIIFLTLNIRNYAKKVIVLVWIIKIIVDIINKIIEILEYTQKSEIKK</sequence>
<accession>A0A3M7S8X3</accession>
<evidence type="ECO:0000313" key="2">
    <source>
        <dbReference type="Proteomes" id="UP000276133"/>
    </source>
</evidence>
<dbReference type="Proteomes" id="UP000276133">
    <property type="component" value="Unassembled WGS sequence"/>
</dbReference>
<evidence type="ECO:0000313" key="1">
    <source>
        <dbReference type="EMBL" id="RNA32246.1"/>
    </source>
</evidence>
<name>A0A3M7S8X3_BRAPC</name>
<organism evidence="1 2">
    <name type="scientific">Brachionus plicatilis</name>
    <name type="common">Marine rotifer</name>
    <name type="synonym">Brachionus muelleri</name>
    <dbReference type="NCBI Taxonomy" id="10195"/>
    <lineage>
        <taxon>Eukaryota</taxon>
        <taxon>Metazoa</taxon>
        <taxon>Spiralia</taxon>
        <taxon>Gnathifera</taxon>
        <taxon>Rotifera</taxon>
        <taxon>Eurotatoria</taxon>
        <taxon>Monogononta</taxon>
        <taxon>Pseudotrocha</taxon>
        <taxon>Ploima</taxon>
        <taxon>Brachionidae</taxon>
        <taxon>Brachionus</taxon>
    </lineage>
</organism>
<gene>
    <name evidence="1" type="ORF">BpHYR1_004816</name>
</gene>
<keyword evidence="2" id="KW-1185">Reference proteome</keyword>
<dbReference type="AlphaFoldDB" id="A0A3M7S8X3"/>
<protein>
    <submittedName>
        <fullName evidence="1">Uncharacterized protein</fullName>
    </submittedName>
</protein>
<dbReference type="EMBL" id="REGN01001826">
    <property type="protein sequence ID" value="RNA32246.1"/>
    <property type="molecule type" value="Genomic_DNA"/>
</dbReference>
<reference evidence="1 2" key="1">
    <citation type="journal article" date="2018" name="Sci. Rep.">
        <title>Genomic signatures of local adaptation to the degree of environmental predictability in rotifers.</title>
        <authorList>
            <person name="Franch-Gras L."/>
            <person name="Hahn C."/>
            <person name="Garcia-Roger E.M."/>
            <person name="Carmona M.J."/>
            <person name="Serra M."/>
            <person name="Gomez A."/>
        </authorList>
    </citation>
    <scope>NUCLEOTIDE SEQUENCE [LARGE SCALE GENOMIC DNA]</scope>
    <source>
        <strain evidence="1">HYR1</strain>
    </source>
</reference>
<proteinExistence type="predicted"/>
<comment type="caution">
    <text evidence="1">The sequence shown here is derived from an EMBL/GenBank/DDBJ whole genome shotgun (WGS) entry which is preliminary data.</text>
</comment>